<reference evidence="1 2" key="1">
    <citation type="journal article" date="2024" name="Int. J. Mol. Sci.">
        <title>Exploration of Alicyclobacillus spp. Genome in Search of Antibiotic Resistance.</title>
        <authorList>
            <person name="Bucka-Kolendo J."/>
            <person name="Kiousi D.E."/>
            <person name="Dekowska A."/>
            <person name="Mikolajczuk-Szczyrba A."/>
            <person name="Karadedos D.M."/>
            <person name="Michael P."/>
            <person name="Galanis A."/>
            <person name="Sokolowska B."/>
        </authorList>
    </citation>
    <scope>NUCLEOTIDE SEQUENCE [LARGE SCALE GENOMIC DNA]</scope>
    <source>
        <strain evidence="1 2">KKP 3000</strain>
    </source>
</reference>
<dbReference type="EMBL" id="JBDXSU010000001">
    <property type="protein sequence ID" value="MFB5188814.1"/>
    <property type="molecule type" value="Genomic_DNA"/>
</dbReference>
<proteinExistence type="predicted"/>
<keyword evidence="2" id="KW-1185">Reference proteome</keyword>
<evidence type="ECO:0000313" key="2">
    <source>
        <dbReference type="Proteomes" id="UP001579974"/>
    </source>
</evidence>
<protein>
    <submittedName>
        <fullName evidence="1">Aldose 1-epimerase</fullName>
    </submittedName>
</protein>
<gene>
    <name evidence="1" type="ORF">KKP3000_001248</name>
</gene>
<dbReference type="InterPro" id="IPR014718">
    <property type="entry name" value="GH-type_carb-bd"/>
</dbReference>
<sequence>MTASVREITYHGEKAVCFEYGPFQAVVLPEIGANLISFRDVERGLSFLREPTVDEMPEFTSSPTKHGIPVLFPPNRFEDGVFSIGEYTYQLPINEPSRNNHLHGFLHSVAWDVTATGRGEHDAFAVFTLVVDEEHPVYKAFPHCFRFDLEYRLSNTGLRQTVSVQNQGTSPMPCMLGFHTAISVPFSERSTKSDYLFTATVGRRLELSERMLPTGNHLDLAPAERSMQTVGVNPFFEPMDNHYTARPEKGRNFATVTDRREHIRLVYDVGVKYRHWMIWNNEAGGSFFCPEPQINRVNAPNLSLASEETGLVILKQGETWSEVSTMFIEDVID</sequence>
<accession>A0ABV5A935</accession>
<dbReference type="InterPro" id="IPR011013">
    <property type="entry name" value="Gal_mutarotase_sf_dom"/>
</dbReference>
<organism evidence="1 2">
    <name type="scientific">Alicyclobacillus fastidiosus</name>
    <dbReference type="NCBI Taxonomy" id="392011"/>
    <lineage>
        <taxon>Bacteria</taxon>
        <taxon>Bacillati</taxon>
        <taxon>Bacillota</taxon>
        <taxon>Bacilli</taxon>
        <taxon>Bacillales</taxon>
        <taxon>Alicyclobacillaceae</taxon>
        <taxon>Alicyclobacillus</taxon>
    </lineage>
</organism>
<dbReference type="Proteomes" id="UP001579974">
    <property type="component" value="Unassembled WGS sequence"/>
</dbReference>
<name>A0ABV5A935_9BACL</name>
<dbReference type="InterPro" id="IPR008183">
    <property type="entry name" value="Aldose_1/G6P_1-epimerase"/>
</dbReference>
<dbReference type="Pfam" id="PF01263">
    <property type="entry name" value="Aldose_epim"/>
    <property type="match status" value="1"/>
</dbReference>
<dbReference type="RefSeq" id="WP_275475650.1">
    <property type="nucleotide sequence ID" value="NZ_CP162940.1"/>
</dbReference>
<dbReference type="Gene3D" id="2.70.98.10">
    <property type="match status" value="1"/>
</dbReference>
<evidence type="ECO:0000313" key="1">
    <source>
        <dbReference type="EMBL" id="MFB5188814.1"/>
    </source>
</evidence>
<dbReference type="CDD" id="cd01081">
    <property type="entry name" value="Aldose_epim"/>
    <property type="match status" value="1"/>
</dbReference>
<dbReference type="SUPFAM" id="SSF74650">
    <property type="entry name" value="Galactose mutarotase-like"/>
    <property type="match status" value="1"/>
</dbReference>
<comment type="caution">
    <text evidence="1">The sequence shown here is derived from an EMBL/GenBank/DDBJ whole genome shotgun (WGS) entry which is preliminary data.</text>
</comment>